<organism evidence="1 2">
    <name type="scientific">Sphingobacterium alimentarium</name>
    <dbReference type="NCBI Taxonomy" id="797292"/>
    <lineage>
        <taxon>Bacteria</taxon>
        <taxon>Pseudomonadati</taxon>
        <taxon>Bacteroidota</taxon>
        <taxon>Sphingobacteriia</taxon>
        <taxon>Sphingobacteriales</taxon>
        <taxon>Sphingobacteriaceae</taxon>
        <taxon>Sphingobacterium</taxon>
    </lineage>
</organism>
<gene>
    <name evidence="1" type="ORF">EDC17_103319</name>
</gene>
<evidence type="ECO:0000313" key="1">
    <source>
        <dbReference type="EMBL" id="TCV10446.1"/>
    </source>
</evidence>
<dbReference type="AlphaFoldDB" id="A0A4R3VUB5"/>
<accession>A0A4R3VUB5</accession>
<proteinExistence type="predicted"/>
<keyword evidence="2" id="KW-1185">Reference proteome</keyword>
<protein>
    <submittedName>
        <fullName evidence="1">Uncharacterized protein</fullName>
    </submittedName>
</protein>
<dbReference type="OrthoDB" id="705840at2"/>
<reference evidence="1 2" key="1">
    <citation type="submission" date="2019-03" db="EMBL/GenBank/DDBJ databases">
        <title>Genomic Encyclopedia of Type Strains, Phase IV (KMG-IV): sequencing the most valuable type-strain genomes for metagenomic binning, comparative biology and taxonomic classification.</title>
        <authorList>
            <person name="Goeker M."/>
        </authorList>
    </citation>
    <scope>NUCLEOTIDE SEQUENCE [LARGE SCALE GENOMIC DNA]</scope>
    <source>
        <strain evidence="1 2">DSM 22362</strain>
    </source>
</reference>
<evidence type="ECO:0000313" key="2">
    <source>
        <dbReference type="Proteomes" id="UP000295197"/>
    </source>
</evidence>
<sequence>MNKPNSILSTDKFQDLLAQIENHFSHQVTTDIMPENQIHVITELEDYINNLKKGLLIDKQAINFSKFNIGEIIKLSERLYSQFLKTQRFRIPNLRKNYLMVLNALDDFLNLVEVNHFDLIGDLPYSNYSYSKLRIVLRKGLSDLNIKLALANYSTEFITVINSGINKIIRLRGITYSQVNNLRLTLNHLNSINMSQRQELLMYLIKRNFNSSELYDFCINLVDNILIDEPNLYKRIDHLITLQEEILKMQIEQRLTQVKTRNTLIYHLKNYLNKKRDFLEKKLTNKIDQVKNLSAIKDTSKITLEIPVNEFAFIIRLFMVENILPSENKGKLFEFFAHSFKTRTSPLISKDSLWKKSRAVEVTTAAAVKDHLINMINYINKEYTANYFK</sequence>
<dbReference type="EMBL" id="SMBZ01000033">
    <property type="protein sequence ID" value="TCV10446.1"/>
    <property type="molecule type" value="Genomic_DNA"/>
</dbReference>
<dbReference type="RefSeq" id="WP_132778256.1">
    <property type="nucleotide sequence ID" value="NZ_SMBZ01000033.1"/>
</dbReference>
<comment type="caution">
    <text evidence="1">The sequence shown here is derived from an EMBL/GenBank/DDBJ whole genome shotgun (WGS) entry which is preliminary data.</text>
</comment>
<name>A0A4R3VUB5_9SPHI</name>
<dbReference type="Proteomes" id="UP000295197">
    <property type="component" value="Unassembled WGS sequence"/>
</dbReference>